<feature type="active site" description="Proton acceptor" evidence="7">
    <location>
        <position position="57"/>
    </location>
</feature>
<keyword evidence="6" id="KW-0326">Glycosidase</keyword>
<dbReference type="AlphaFoldDB" id="A0A919XC42"/>
<dbReference type="InterPro" id="IPR046780">
    <property type="entry name" value="aBig_2"/>
</dbReference>
<feature type="domain" description="LamG-like jellyroll fold" evidence="11">
    <location>
        <begin position="708"/>
        <end position="839"/>
    </location>
</feature>
<feature type="signal peptide" evidence="10">
    <location>
        <begin position="1"/>
        <end position="19"/>
    </location>
</feature>
<evidence type="ECO:0000313" key="12">
    <source>
        <dbReference type="EMBL" id="GIO29431.1"/>
    </source>
</evidence>
<keyword evidence="3 10" id="KW-0732">Signal</keyword>
<evidence type="ECO:0000256" key="10">
    <source>
        <dbReference type="SAM" id="SignalP"/>
    </source>
</evidence>
<evidence type="ECO:0000313" key="13">
    <source>
        <dbReference type="Proteomes" id="UP000679779"/>
    </source>
</evidence>
<sequence>MKRKSVSMLAALMLFASVAGQGFGQDAAGAASSRGNEGKTESQGGTKPVFANVSVHDPSIVKDGDTYYVFGSHIEAAKSKDLQNWTRFTNGYTTPGNTLYGDLSKNLAESFAWAGENDSDSKGGFSVWAPEVFWNNDYVNADGTKGAYMIYYCTSSTYIRSAIGYAVSQNIEGPYKDVGTLVYSGFTRDDAKDKDSQVNKKWTNTNIRKLIEGGTLSGANDRWFNPDGSYANGTYPNAIDPNLFRDKDGKLWMSYGSWSGGIFVLQVDDKTGKVIYPGKDGKTADGRLIDRYFGTKIAGGFGKSGEGPYVIYDKETGYYYLYVTYGWLGADGGYNMRVFRSKNPDGPYLDAGGQNAVLPADTDNAPYGNKLMGNYLFQRDVGDPGTGIGVGYVSSGHNSVLIDERTGKRFLVFHTRFPNMGEAHELRVHQIFMNGEGWPVVAPYRYTGETLQKVDRQELIGEYKFINYGKETSPAIQKARYIRLDKNNAISGDVTGTWKKTAHNEAELTLGGKVYSGVFVSEWDPVSERRVMTFTASSHEGEAVWGSKLEEQTDKQIVQAVYQDLNLGDTTKVVSDLVLPAEGTRHTAIAWESSDPTVVSAKGEIRRPEEGSAVTAVLTATITRGKEKQTKRFDITVLPHVKAKLQARYGFDGSLAEESGRFEVGTVSGDRIDKTGGSITFADGKNGQAARFDGKSGIRLPKGLIASHTYSVSLWVKPEELTTYTPTFFGAKDSEHWVSLVPRGPVKDNTMVWSGSASWYDGPAGMTVPAGDWTHLAFSVDRGTLTVYVNGVQKFKGANFPDVFSGGDAAFSLGVNWWDAPFKGLIDDLRIYDGALTPAQAAELPNLKS</sequence>
<comment type="caution">
    <text evidence="12">The sequence shown here is derived from an EMBL/GenBank/DDBJ whole genome shotgun (WGS) entry which is preliminary data.</text>
</comment>
<feature type="active site" description="Proton donor" evidence="7">
    <location>
        <position position="306"/>
    </location>
</feature>
<dbReference type="Gene3D" id="2.115.10.20">
    <property type="entry name" value="Glycosyl hydrolase domain, family 43"/>
    <property type="match status" value="1"/>
</dbReference>
<evidence type="ECO:0000256" key="3">
    <source>
        <dbReference type="ARBA" id="ARBA00022729"/>
    </source>
</evidence>
<organism evidence="12 13">
    <name type="scientific">Paenibacillus albilobatus</name>
    <dbReference type="NCBI Taxonomy" id="2716884"/>
    <lineage>
        <taxon>Bacteria</taxon>
        <taxon>Bacillati</taxon>
        <taxon>Bacillota</taxon>
        <taxon>Bacilli</taxon>
        <taxon>Bacillales</taxon>
        <taxon>Paenibacillaceae</taxon>
        <taxon>Paenibacillus</taxon>
    </lineage>
</organism>
<dbReference type="GO" id="GO:0004553">
    <property type="term" value="F:hydrolase activity, hydrolyzing O-glycosyl compounds"/>
    <property type="evidence" value="ECO:0007669"/>
    <property type="project" value="InterPro"/>
</dbReference>
<dbReference type="SUPFAM" id="SSF49899">
    <property type="entry name" value="Concanavalin A-like lectins/glucanases"/>
    <property type="match status" value="1"/>
</dbReference>
<evidence type="ECO:0000256" key="8">
    <source>
        <dbReference type="PIRSR" id="PIRSR606710-2"/>
    </source>
</evidence>
<dbReference type="PANTHER" id="PTHR43301:SF3">
    <property type="entry name" value="ARABINAN ENDO-1,5-ALPHA-L-ARABINOSIDASE A-RELATED"/>
    <property type="match status" value="1"/>
</dbReference>
<dbReference type="Pfam" id="PF20578">
    <property type="entry name" value="aBig_2"/>
    <property type="match status" value="1"/>
</dbReference>
<reference evidence="12" key="1">
    <citation type="submission" date="2021-03" db="EMBL/GenBank/DDBJ databases">
        <title>Antimicrobial resistance genes in bacteria isolated from Japanese honey, and their potential for conferring macrolide and lincosamide resistance in the American foulbrood pathogen Paenibacillus larvae.</title>
        <authorList>
            <person name="Okamoto M."/>
            <person name="Kumagai M."/>
            <person name="Kanamori H."/>
            <person name="Takamatsu D."/>
        </authorList>
    </citation>
    <scope>NUCLEOTIDE SEQUENCE</scope>
    <source>
        <strain evidence="12">J2TS6</strain>
    </source>
</reference>
<dbReference type="InterPro" id="IPR006558">
    <property type="entry name" value="LamG-like"/>
</dbReference>
<evidence type="ECO:0000259" key="11">
    <source>
        <dbReference type="SMART" id="SM00560"/>
    </source>
</evidence>
<dbReference type="InterPro" id="IPR006710">
    <property type="entry name" value="Glyco_hydro_43"/>
</dbReference>
<comment type="similarity">
    <text evidence="2">Belongs to the glycosyl hydrolase 43 family.</text>
</comment>
<evidence type="ECO:0000256" key="9">
    <source>
        <dbReference type="SAM" id="MobiDB-lite"/>
    </source>
</evidence>
<proteinExistence type="inferred from homology"/>
<dbReference type="InterPro" id="IPR023296">
    <property type="entry name" value="Glyco_hydro_beta-prop_sf"/>
</dbReference>
<dbReference type="SUPFAM" id="SSF75005">
    <property type="entry name" value="Arabinanase/levansucrase/invertase"/>
    <property type="match status" value="1"/>
</dbReference>
<dbReference type="Pfam" id="PF13385">
    <property type="entry name" value="Laminin_G_3"/>
    <property type="match status" value="1"/>
</dbReference>
<evidence type="ECO:0000256" key="1">
    <source>
        <dbReference type="ARBA" id="ARBA00004834"/>
    </source>
</evidence>
<dbReference type="EMBL" id="BORQ01000001">
    <property type="protein sequence ID" value="GIO29431.1"/>
    <property type="molecule type" value="Genomic_DNA"/>
</dbReference>
<dbReference type="Proteomes" id="UP000679779">
    <property type="component" value="Unassembled WGS sequence"/>
</dbReference>
<keyword evidence="4" id="KW-0378">Hydrolase</keyword>
<protein>
    <recommendedName>
        <fullName evidence="11">LamG-like jellyroll fold domain-containing protein</fullName>
    </recommendedName>
</protein>
<dbReference type="RefSeq" id="WP_160038061.1">
    <property type="nucleotide sequence ID" value="NZ_BORQ01000001.1"/>
</dbReference>
<evidence type="ECO:0000256" key="6">
    <source>
        <dbReference type="ARBA" id="ARBA00023295"/>
    </source>
</evidence>
<comment type="pathway">
    <text evidence="1">Glycan metabolism; L-arabinan degradation.</text>
</comment>
<accession>A0A919XC42</accession>
<dbReference type="Pfam" id="PF04616">
    <property type="entry name" value="Glyco_hydro_43"/>
    <property type="match status" value="2"/>
</dbReference>
<feature type="site" description="Important for catalytic activity, responsible for pKa modulation of the active site Glu and correct orientation of both the proton donor and substrate" evidence="8">
    <location>
        <position position="240"/>
    </location>
</feature>
<name>A0A919XC42_9BACL</name>
<dbReference type="Gene3D" id="2.60.120.200">
    <property type="match status" value="1"/>
</dbReference>
<feature type="chain" id="PRO_5038690534" description="LamG-like jellyroll fold domain-containing protein" evidence="10">
    <location>
        <begin position="20"/>
        <end position="849"/>
    </location>
</feature>
<dbReference type="Pfam" id="PF16369">
    <property type="entry name" value="GH43_C"/>
    <property type="match status" value="1"/>
</dbReference>
<keyword evidence="13" id="KW-1185">Reference proteome</keyword>
<dbReference type="InterPro" id="IPR050727">
    <property type="entry name" value="GH43_arabinanases"/>
</dbReference>
<dbReference type="CDD" id="cd18832">
    <property type="entry name" value="GH43_GsAbnA-like"/>
    <property type="match status" value="1"/>
</dbReference>
<evidence type="ECO:0000256" key="4">
    <source>
        <dbReference type="ARBA" id="ARBA00022801"/>
    </source>
</evidence>
<dbReference type="InterPro" id="IPR013320">
    <property type="entry name" value="ConA-like_dom_sf"/>
</dbReference>
<dbReference type="InterPro" id="IPR032291">
    <property type="entry name" value="Abn2_C"/>
</dbReference>
<feature type="region of interest" description="Disordered" evidence="9">
    <location>
        <begin position="26"/>
        <end position="51"/>
    </location>
</feature>
<keyword evidence="5" id="KW-1015">Disulfide bond</keyword>
<evidence type="ECO:0000256" key="5">
    <source>
        <dbReference type="ARBA" id="ARBA00023157"/>
    </source>
</evidence>
<dbReference type="PANTHER" id="PTHR43301">
    <property type="entry name" value="ARABINAN ENDO-1,5-ALPHA-L-ARABINOSIDASE"/>
    <property type="match status" value="1"/>
</dbReference>
<evidence type="ECO:0000256" key="2">
    <source>
        <dbReference type="ARBA" id="ARBA00009865"/>
    </source>
</evidence>
<dbReference type="Gene3D" id="2.40.128.10">
    <property type="match status" value="1"/>
</dbReference>
<evidence type="ECO:0000256" key="7">
    <source>
        <dbReference type="PIRSR" id="PIRSR606710-1"/>
    </source>
</evidence>
<dbReference type="GO" id="GO:0005975">
    <property type="term" value="P:carbohydrate metabolic process"/>
    <property type="evidence" value="ECO:0007669"/>
    <property type="project" value="InterPro"/>
</dbReference>
<dbReference type="SMART" id="SM00560">
    <property type="entry name" value="LamGL"/>
    <property type="match status" value="1"/>
</dbReference>
<gene>
    <name evidence="12" type="ORF">J2TS6_05720</name>
</gene>